<dbReference type="EMBL" id="MHTK01000006">
    <property type="protein sequence ID" value="OHA59677.1"/>
    <property type="molecule type" value="Genomic_DNA"/>
</dbReference>
<reference evidence="1 2" key="1">
    <citation type="journal article" date="2016" name="Nat. Commun.">
        <title>Thousands of microbial genomes shed light on interconnected biogeochemical processes in an aquifer system.</title>
        <authorList>
            <person name="Anantharaman K."/>
            <person name="Brown C.T."/>
            <person name="Hug L.A."/>
            <person name="Sharon I."/>
            <person name="Castelle C.J."/>
            <person name="Probst A.J."/>
            <person name="Thomas B.C."/>
            <person name="Singh A."/>
            <person name="Wilkins M.J."/>
            <person name="Karaoz U."/>
            <person name="Brodie E.L."/>
            <person name="Williams K.H."/>
            <person name="Hubbard S.S."/>
            <person name="Banfield J.F."/>
        </authorList>
    </citation>
    <scope>NUCLEOTIDE SEQUENCE [LARGE SCALE GENOMIC DNA]</scope>
</reference>
<dbReference type="Proteomes" id="UP000177838">
    <property type="component" value="Unassembled WGS sequence"/>
</dbReference>
<name>A0A1G2QGP7_9BACT</name>
<evidence type="ECO:0000313" key="2">
    <source>
        <dbReference type="Proteomes" id="UP000177838"/>
    </source>
</evidence>
<accession>A0A1G2QGP7</accession>
<proteinExistence type="predicted"/>
<evidence type="ECO:0000313" key="1">
    <source>
        <dbReference type="EMBL" id="OHA59677.1"/>
    </source>
</evidence>
<organism evidence="1 2">
    <name type="scientific">Candidatus Vogelbacteria bacterium RIFOXYD1_FULL_46_19</name>
    <dbReference type="NCBI Taxonomy" id="1802439"/>
    <lineage>
        <taxon>Bacteria</taxon>
        <taxon>Candidatus Vogeliibacteriota</taxon>
    </lineage>
</organism>
<dbReference type="AlphaFoldDB" id="A0A1G2QGP7"/>
<dbReference type="STRING" id="1802439.A2589_02360"/>
<comment type="caution">
    <text evidence="1">The sequence shown here is derived from an EMBL/GenBank/DDBJ whole genome shotgun (WGS) entry which is preliminary data.</text>
</comment>
<protein>
    <submittedName>
        <fullName evidence="1">Uncharacterized protein</fullName>
    </submittedName>
</protein>
<gene>
    <name evidence="1" type="ORF">A2589_02360</name>
</gene>
<sequence length="233" mass="26236">MRDEWKEARQAVALAGEVFNVFAQTMARRGVEPEKILRWLNTPEGLRVMTEGVDRICDEYLRSTEKSRADLLEFVGTTIIPATTEPFVAKDRFLLKKDGGICSNFSNNFTTWFLSGKGKIEEPISETTLHYDKLRQSSLDIQIIAELGGKTKAETTLTEMFSLMEKQRSGESGPLLNNGRANIFYVKDQNSLLCTVYVYWNGDGWFVSALSVERSNGWGDGGRQVFSRLPASL</sequence>